<reference evidence="4 5" key="1">
    <citation type="journal article" date="2011" name="J. Microbiol.">
        <title>Bacillus kyonggiensis sp. nov., isolated from soil of a lettuce field.</title>
        <authorList>
            <person name="Dong K."/>
            <person name="Lee S."/>
        </authorList>
    </citation>
    <scope>NUCLEOTIDE SEQUENCE [LARGE SCALE GENOMIC DNA]</scope>
    <source>
        <strain evidence="4 5">NB22</strain>
    </source>
</reference>
<feature type="transmembrane region" description="Helical" evidence="3">
    <location>
        <begin position="59"/>
        <end position="79"/>
    </location>
</feature>
<dbReference type="Proteomes" id="UP000307756">
    <property type="component" value="Unassembled WGS sequence"/>
</dbReference>
<keyword evidence="3" id="KW-1133">Transmembrane helix</keyword>
<protein>
    <submittedName>
        <fullName evidence="4">Uncharacterized protein</fullName>
    </submittedName>
</protein>
<dbReference type="OrthoDB" id="21828at2"/>
<dbReference type="GO" id="GO:0005886">
    <property type="term" value="C:plasma membrane"/>
    <property type="evidence" value="ECO:0007669"/>
    <property type="project" value="UniProtKB-SubCell"/>
</dbReference>
<dbReference type="Pfam" id="PF00893">
    <property type="entry name" value="Multi_Drug_Res"/>
    <property type="match status" value="1"/>
</dbReference>
<keyword evidence="2 3" id="KW-0812">Transmembrane</keyword>
<name>A0A4U1D5T7_9BACI</name>
<comment type="caution">
    <text evidence="4">The sequence shown here is derived from an EMBL/GenBank/DDBJ whole genome shotgun (WGS) entry which is preliminary data.</text>
</comment>
<comment type="similarity">
    <text evidence="2">Belongs to the drug/metabolite transporter (DMT) superfamily. Small multidrug resistance (SMR) (TC 2.A.7.1) family.</text>
</comment>
<evidence type="ECO:0000256" key="1">
    <source>
        <dbReference type="ARBA" id="ARBA00004127"/>
    </source>
</evidence>
<organism evidence="4 5">
    <name type="scientific">Robertmurraya kyonggiensis</name>
    <dbReference type="NCBI Taxonomy" id="1037680"/>
    <lineage>
        <taxon>Bacteria</taxon>
        <taxon>Bacillati</taxon>
        <taxon>Bacillota</taxon>
        <taxon>Bacilli</taxon>
        <taxon>Bacillales</taxon>
        <taxon>Bacillaceae</taxon>
        <taxon>Robertmurraya</taxon>
    </lineage>
</organism>
<dbReference type="EMBL" id="SWBM01000003">
    <property type="protein sequence ID" value="TKC16386.1"/>
    <property type="molecule type" value="Genomic_DNA"/>
</dbReference>
<dbReference type="AlphaFoldDB" id="A0A4U1D5T7"/>
<evidence type="ECO:0000313" key="5">
    <source>
        <dbReference type="Proteomes" id="UP000307756"/>
    </source>
</evidence>
<accession>A0A4U1D5T7</accession>
<feature type="transmembrane region" description="Helical" evidence="3">
    <location>
        <begin position="12"/>
        <end position="30"/>
    </location>
</feature>
<dbReference type="InterPro" id="IPR045324">
    <property type="entry name" value="Small_multidrug_res"/>
</dbReference>
<keyword evidence="3" id="KW-0472">Membrane</keyword>
<dbReference type="RefSeq" id="WP_136832387.1">
    <property type="nucleotide sequence ID" value="NZ_SWBM01000003.1"/>
</dbReference>
<gene>
    <name evidence="4" type="ORF">FA727_15670</name>
</gene>
<dbReference type="SUPFAM" id="SSF103481">
    <property type="entry name" value="Multidrug resistance efflux transporter EmrE"/>
    <property type="match status" value="1"/>
</dbReference>
<evidence type="ECO:0000256" key="3">
    <source>
        <dbReference type="SAM" id="Phobius"/>
    </source>
</evidence>
<evidence type="ECO:0000313" key="4">
    <source>
        <dbReference type="EMBL" id="TKC16386.1"/>
    </source>
</evidence>
<dbReference type="InterPro" id="IPR037185">
    <property type="entry name" value="EmrE-like"/>
</dbReference>
<evidence type="ECO:0000256" key="2">
    <source>
        <dbReference type="RuleBase" id="RU003942"/>
    </source>
</evidence>
<feature type="transmembrane region" description="Helical" evidence="3">
    <location>
        <begin position="85"/>
        <end position="105"/>
    </location>
</feature>
<proteinExistence type="inferred from homology"/>
<dbReference type="Gene3D" id="1.10.3730.20">
    <property type="match status" value="1"/>
</dbReference>
<dbReference type="GO" id="GO:0022857">
    <property type="term" value="F:transmembrane transporter activity"/>
    <property type="evidence" value="ECO:0007669"/>
    <property type="project" value="InterPro"/>
</dbReference>
<keyword evidence="5" id="KW-1185">Reference proteome</keyword>
<sequence>MEKKKKSISVNRAWIYVLVGGGLEIVWATGFKYEEIPSLVVLIALLVSFDLLTRGATVIPIGTVYAVFVGIGTIGTTVVEGIMEGGILPLKAGVILFLLLCIIGLKTTSKGGKA</sequence>
<feature type="transmembrane region" description="Helical" evidence="3">
    <location>
        <begin position="36"/>
        <end position="52"/>
    </location>
</feature>
<comment type="subcellular location">
    <subcellularLocation>
        <location evidence="2">Cell membrane</location>
        <topology evidence="2">Multi-pass membrane protein</topology>
    </subcellularLocation>
    <subcellularLocation>
        <location evidence="1">Endomembrane system</location>
        <topology evidence="1">Multi-pass membrane protein</topology>
    </subcellularLocation>
</comment>